<dbReference type="AlphaFoldDB" id="A0A2P5EC48"/>
<organism evidence="4 5">
    <name type="scientific">Trema orientale</name>
    <name type="common">Charcoal tree</name>
    <name type="synonym">Celtis orientalis</name>
    <dbReference type="NCBI Taxonomy" id="63057"/>
    <lineage>
        <taxon>Eukaryota</taxon>
        <taxon>Viridiplantae</taxon>
        <taxon>Streptophyta</taxon>
        <taxon>Embryophyta</taxon>
        <taxon>Tracheophyta</taxon>
        <taxon>Spermatophyta</taxon>
        <taxon>Magnoliopsida</taxon>
        <taxon>eudicotyledons</taxon>
        <taxon>Gunneridae</taxon>
        <taxon>Pentapetalae</taxon>
        <taxon>rosids</taxon>
        <taxon>fabids</taxon>
        <taxon>Rosales</taxon>
        <taxon>Cannabaceae</taxon>
        <taxon>Trema</taxon>
    </lineage>
</organism>
<evidence type="ECO:0000313" key="5">
    <source>
        <dbReference type="Proteomes" id="UP000237000"/>
    </source>
</evidence>
<dbReference type="Proteomes" id="UP000237000">
    <property type="component" value="Unassembled WGS sequence"/>
</dbReference>
<evidence type="ECO:0000256" key="2">
    <source>
        <dbReference type="ARBA" id="ARBA00023136"/>
    </source>
</evidence>
<sequence>MSGSSRCCCRRPRCSVREWFSCIYAGMVIIIVSIIISIVFLVPGPDELVFTITDASLAEFDYSTTNQTALSYSLALNITIRNPNKKGGLYFDKILVIANYRDKTFSVVNLTSTPFYLGAKNVTVLDSIVLRGRQSLLFNERDVEKYDSETSYGVYSVEGKLDLRLRDFRFGKSKVGHLEPPEIECDKLEVPLRNGSTISSPEVLSFKATKCKNVYIYTSKDDNRGSGPVDQFLPSPAKA</sequence>
<dbReference type="GO" id="GO:0009506">
    <property type="term" value="C:plasmodesma"/>
    <property type="evidence" value="ECO:0007669"/>
    <property type="project" value="TreeGrafter"/>
</dbReference>
<dbReference type="InParanoid" id="A0A2P5EC48"/>
<dbReference type="GO" id="GO:0005886">
    <property type="term" value="C:plasma membrane"/>
    <property type="evidence" value="ECO:0007669"/>
    <property type="project" value="TreeGrafter"/>
</dbReference>
<dbReference type="EMBL" id="JXTC01000183">
    <property type="protein sequence ID" value="PON83119.1"/>
    <property type="molecule type" value="Genomic_DNA"/>
</dbReference>
<dbReference type="PANTHER" id="PTHR31415">
    <property type="entry name" value="OS05G0367900 PROTEIN"/>
    <property type="match status" value="1"/>
</dbReference>
<comment type="subcellular location">
    <subcellularLocation>
        <location evidence="1">Membrane</location>
    </subcellularLocation>
</comment>
<reference evidence="5" key="1">
    <citation type="submission" date="2016-06" db="EMBL/GenBank/DDBJ databases">
        <title>Parallel loss of symbiosis genes in relatives of nitrogen-fixing non-legume Parasponia.</title>
        <authorList>
            <person name="Van Velzen R."/>
            <person name="Holmer R."/>
            <person name="Bu F."/>
            <person name="Rutten L."/>
            <person name="Van Zeijl A."/>
            <person name="Liu W."/>
            <person name="Santuari L."/>
            <person name="Cao Q."/>
            <person name="Sharma T."/>
            <person name="Shen D."/>
            <person name="Roswanjaya Y."/>
            <person name="Wardhani T."/>
            <person name="Kalhor M.S."/>
            <person name="Jansen J."/>
            <person name="Van den Hoogen J."/>
            <person name="Gungor B."/>
            <person name="Hartog M."/>
            <person name="Hontelez J."/>
            <person name="Verver J."/>
            <person name="Yang W.-C."/>
            <person name="Schijlen E."/>
            <person name="Repin R."/>
            <person name="Schilthuizen M."/>
            <person name="Schranz E."/>
            <person name="Heidstra R."/>
            <person name="Miyata K."/>
            <person name="Fedorova E."/>
            <person name="Kohlen W."/>
            <person name="Bisseling T."/>
            <person name="Smit S."/>
            <person name="Geurts R."/>
        </authorList>
    </citation>
    <scope>NUCLEOTIDE SEQUENCE [LARGE SCALE GENOMIC DNA]</scope>
    <source>
        <strain evidence="5">cv. RG33-2</strain>
    </source>
</reference>
<feature type="transmembrane region" description="Helical" evidence="3">
    <location>
        <begin position="21"/>
        <end position="42"/>
    </location>
</feature>
<comment type="caution">
    <text evidence="4">The sequence shown here is derived from an EMBL/GenBank/DDBJ whole genome shotgun (WGS) entry which is preliminary data.</text>
</comment>
<dbReference type="PANTHER" id="PTHR31415:SF109">
    <property type="entry name" value="NDR1_HIN1-LIKE PROTEIN 10"/>
    <property type="match status" value="1"/>
</dbReference>
<dbReference type="InterPro" id="IPR044839">
    <property type="entry name" value="NDR1-like"/>
</dbReference>
<evidence type="ECO:0000256" key="1">
    <source>
        <dbReference type="ARBA" id="ARBA00004370"/>
    </source>
</evidence>
<dbReference type="STRING" id="63057.A0A2P5EC48"/>
<keyword evidence="3" id="KW-1133">Transmembrane helix</keyword>
<dbReference type="OrthoDB" id="10293879at2759"/>
<evidence type="ECO:0000256" key="3">
    <source>
        <dbReference type="SAM" id="Phobius"/>
    </source>
</evidence>
<protein>
    <recommendedName>
        <fullName evidence="6">Late embryogenesis abundant protein LEA-2 subgroup domain-containing protein</fullName>
    </recommendedName>
</protein>
<evidence type="ECO:0000313" key="4">
    <source>
        <dbReference type="EMBL" id="PON83119.1"/>
    </source>
</evidence>
<evidence type="ECO:0008006" key="6">
    <source>
        <dbReference type="Google" id="ProtNLM"/>
    </source>
</evidence>
<dbReference type="GO" id="GO:0098542">
    <property type="term" value="P:defense response to other organism"/>
    <property type="evidence" value="ECO:0007669"/>
    <property type="project" value="InterPro"/>
</dbReference>
<keyword evidence="2 3" id="KW-0472">Membrane</keyword>
<keyword evidence="3" id="KW-0812">Transmembrane</keyword>
<proteinExistence type="predicted"/>
<accession>A0A2P5EC48</accession>
<gene>
    <name evidence="4" type="ORF">TorRG33x02_210930</name>
</gene>
<name>A0A2P5EC48_TREOI</name>
<keyword evidence="5" id="KW-1185">Reference proteome</keyword>